<reference evidence="2 3" key="1">
    <citation type="submission" date="2016-12" db="EMBL/GenBank/DDBJ databases">
        <authorList>
            <person name="Song W.-J."/>
            <person name="Kurnit D.M."/>
        </authorList>
    </citation>
    <scope>NUCLEOTIDE SEQUENCE [LARGE SCALE GENOMIC DNA]</scope>
    <source>
        <strain evidence="2 3">DSM 18488</strain>
    </source>
</reference>
<dbReference type="Gene3D" id="2.30.110.10">
    <property type="entry name" value="Electron Transport, Fmn-binding Protein, Chain A"/>
    <property type="match status" value="1"/>
</dbReference>
<evidence type="ECO:0000313" key="2">
    <source>
        <dbReference type="EMBL" id="SHO52570.1"/>
    </source>
</evidence>
<dbReference type="RefSeq" id="WP_073616134.1">
    <property type="nucleotide sequence ID" value="NZ_FRFE01000037.1"/>
</dbReference>
<dbReference type="OrthoDB" id="3034951at2"/>
<dbReference type="InterPro" id="IPR012349">
    <property type="entry name" value="Split_barrel_FMN-bd"/>
</dbReference>
<name>A0A1M7YIZ4_9BACT</name>
<organism evidence="2 3">
    <name type="scientific">Desulfopila aestuarii DSM 18488</name>
    <dbReference type="NCBI Taxonomy" id="1121416"/>
    <lineage>
        <taxon>Bacteria</taxon>
        <taxon>Pseudomonadati</taxon>
        <taxon>Thermodesulfobacteriota</taxon>
        <taxon>Desulfobulbia</taxon>
        <taxon>Desulfobulbales</taxon>
        <taxon>Desulfocapsaceae</taxon>
        <taxon>Desulfopila</taxon>
    </lineage>
</organism>
<keyword evidence="3" id="KW-1185">Reference proteome</keyword>
<evidence type="ECO:0000259" key="1">
    <source>
        <dbReference type="Pfam" id="PF01243"/>
    </source>
</evidence>
<dbReference type="EMBL" id="FRFE01000037">
    <property type="protein sequence ID" value="SHO52570.1"/>
    <property type="molecule type" value="Genomic_DNA"/>
</dbReference>
<dbReference type="Pfam" id="PF01243">
    <property type="entry name" value="PNPOx_N"/>
    <property type="match status" value="1"/>
</dbReference>
<sequence length="155" mass="17774">MDENVLQDILRNLMSKQKLAVLSTQRGGQPYSNLMAFAYTEDLRHLIVATGSATRKYQNMMGDSRVSIMVDNRSNDEQDFHQATATTILGVAQPVDPQIKQHYQALYLKRHPYLDHFIASPTTQLFVITVHNYLIVSRFQDVVEYRINDEADLLS</sequence>
<evidence type="ECO:0000313" key="3">
    <source>
        <dbReference type="Proteomes" id="UP000184603"/>
    </source>
</evidence>
<dbReference type="STRING" id="1121416.SAMN02745220_04630"/>
<accession>A0A1M7YIZ4</accession>
<gene>
    <name evidence="2" type="ORF">SAMN02745220_04630</name>
</gene>
<protein>
    <submittedName>
        <fullName evidence="2">Pyridoxamine 5'-phosphate oxidase</fullName>
    </submittedName>
</protein>
<dbReference type="Proteomes" id="UP000184603">
    <property type="component" value="Unassembled WGS sequence"/>
</dbReference>
<proteinExistence type="predicted"/>
<dbReference type="SUPFAM" id="SSF50475">
    <property type="entry name" value="FMN-binding split barrel"/>
    <property type="match status" value="1"/>
</dbReference>
<feature type="domain" description="Pyridoxamine 5'-phosphate oxidase N-terminal" evidence="1">
    <location>
        <begin position="10"/>
        <end position="132"/>
    </location>
</feature>
<dbReference type="InterPro" id="IPR011576">
    <property type="entry name" value="Pyridox_Oxase_N"/>
</dbReference>
<dbReference type="AlphaFoldDB" id="A0A1M7YIZ4"/>